<sequence precursor="true">MIHIPDDFQAANSDNKDILYYSKKRLMFKNQFGINIGLLAVFICSIGLGHAAENTELAQLLNMSQVLLNNPTQTSNRPLSNEANFTSSTWLNGLPNISIKHLGSIDNSNIHEQELSLNLPIKSPSLYTSDKQLKQFTQAIVDQQRALQGLYLSGLLRQSLWDQRLASVKLSQLIRKATLLNKLYAQQKQLAEIGELPIANFLLLERELIDIDLDKITIIQSKNEAMTLFTQLTGQTDIPQDIAETARPLVGTSQTENDLTQHPLWQLQQLQQQQQMLIINSQQAGEQDPWTVSLTAKNTSDGIVDDKQLGIGITVPITFGSALSQSELSGWQQSHAEQMINRDRTYLELTNQLKILRQQQHNLLDQQALLTRALSLSRTITEELAKVKDQSQVSYEVWLRRYMDALDTESRLAINLVMQQQLHSQQLQALGISL</sequence>
<dbReference type="HOGENOM" id="CLU_686553_0_0_6"/>
<feature type="transmembrane region" description="Helical" evidence="1">
    <location>
        <begin position="32"/>
        <end position="52"/>
    </location>
</feature>
<evidence type="ECO:0000256" key="1">
    <source>
        <dbReference type="SAM" id="Phobius"/>
    </source>
</evidence>
<keyword evidence="3" id="KW-1185">Reference proteome</keyword>
<organism evidence="2 3">
    <name type="scientific">Shewanella frigidimarina (strain NCIMB 400)</name>
    <dbReference type="NCBI Taxonomy" id="318167"/>
    <lineage>
        <taxon>Bacteria</taxon>
        <taxon>Pseudomonadati</taxon>
        <taxon>Pseudomonadota</taxon>
        <taxon>Gammaproteobacteria</taxon>
        <taxon>Alteromonadales</taxon>
        <taxon>Shewanellaceae</taxon>
        <taxon>Shewanella</taxon>
    </lineage>
</organism>
<dbReference type="AlphaFoldDB" id="Q07WA0"/>
<dbReference type="EMBL" id="CP000447">
    <property type="protein sequence ID" value="ABI73714.1"/>
    <property type="molecule type" value="Genomic_DNA"/>
</dbReference>
<dbReference type="KEGG" id="sfr:Sfri_3889"/>
<keyword evidence="1" id="KW-0472">Membrane</keyword>
<keyword evidence="1" id="KW-0812">Transmembrane</keyword>
<proteinExistence type="predicted"/>
<protein>
    <recommendedName>
        <fullName evidence="4">Outer membrane efflux protein</fullName>
    </recommendedName>
</protein>
<name>Q07WA0_SHEFN</name>
<dbReference type="eggNOG" id="COG1538">
    <property type="taxonomic scope" value="Bacteria"/>
</dbReference>
<evidence type="ECO:0008006" key="4">
    <source>
        <dbReference type="Google" id="ProtNLM"/>
    </source>
</evidence>
<dbReference type="Gene3D" id="1.20.1600.10">
    <property type="entry name" value="Outer membrane efflux proteins (OEP)"/>
    <property type="match status" value="1"/>
</dbReference>
<dbReference type="Proteomes" id="UP000000684">
    <property type="component" value="Chromosome"/>
</dbReference>
<dbReference type="STRING" id="318167.Sfri_3889"/>
<evidence type="ECO:0000313" key="3">
    <source>
        <dbReference type="Proteomes" id="UP000000684"/>
    </source>
</evidence>
<accession>Q07WA0</accession>
<keyword evidence="1" id="KW-1133">Transmembrane helix</keyword>
<dbReference type="SUPFAM" id="SSF56954">
    <property type="entry name" value="Outer membrane efflux proteins (OEP)"/>
    <property type="match status" value="1"/>
</dbReference>
<gene>
    <name evidence="2" type="ordered locus">Sfri_3889</name>
</gene>
<evidence type="ECO:0000313" key="2">
    <source>
        <dbReference type="EMBL" id="ABI73714.1"/>
    </source>
</evidence>
<reference evidence="2 3" key="1">
    <citation type="submission" date="2006-08" db="EMBL/GenBank/DDBJ databases">
        <title>Complete sequence of Shewanella frigidimarina NCIMB 400.</title>
        <authorList>
            <consortium name="US DOE Joint Genome Institute"/>
            <person name="Copeland A."/>
            <person name="Lucas S."/>
            <person name="Lapidus A."/>
            <person name="Barry K."/>
            <person name="Detter J.C."/>
            <person name="Glavina del Rio T."/>
            <person name="Hammon N."/>
            <person name="Israni S."/>
            <person name="Dalin E."/>
            <person name="Tice H."/>
            <person name="Pitluck S."/>
            <person name="Fredrickson J.K."/>
            <person name="Kolker E."/>
            <person name="McCuel L.A."/>
            <person name="DiChristina T."/>
            <person name="Nealson K.H."/>
            <person name="Newman D."/>
            <person name="Tiedje J.M."/>
            <person name="Zhou J."/>
            <person name="Romine M.F."/>
            <person name="Culley D.E."/>
            <person name="Serres M."/>
            <person name="Chertkov O."/>
            <person name="Brettin T."/>
            <person name="Bruce D."/>
            <person name="Han C."/>
            <person name="Tapia R."/>
            <person name="Gilna P."/>
            <person name="Schmutz J."/>
            <person name="Larimer F."/>
            <person name="Land M."/>
            <person name="Hauser L."/>
            <person name="Kyrpides N."/>
            <person name="Mikhailova N."/>
            <person name="Richardson P."/>
        </authorList>
    </citation>
    <scope>NUCLEOTIDE SEQUENCE [LARGE SCALE GENOMIC DNA]</scope>
    <source>
        <strain evidence="2 3">NCIMB 400</strain>
    </source>
</reference>